<feature type="transmembrane region" description="Helical" evidence="1">
    <location>
        <begin position="283"/>
        <end position="302"/>
    </location>
</feature>
<keyword evidence="1" id="KW-1133">Transmembrane helix</keyword>
<proteinExistence type="predicted"/>
<name>A0ABQ7YAH2_BRANA</name>
<accession>A0ABQ7YAH2</accession>
<feature type="transmembrane region" description="Helical" evidence="1">
    <location>
        <begin position="314"/>
        <end position="336"/>
    </location>
</feature>
<evidence type="ECO:0000256" key="1">
    <source>
        <dbReference type="SAM" id="Phobius"/>
    </source>
</evidence>
<reference evidence="2 3" key="1">
    <citation type="submission" date="2021-05" db="EMBL/GenBank/DDBJ databases">
        <title>Genome Assembly of Synthetic Allotetraploid Brassica napus Reveals Homoeologous Exchanges between Subgenomes.</title>
        <authorList>
            <person name="Davis J.T."/>
        </authorList>
    </citation>
    <scope>NUCLEOTIDE SEQUENCE [LARGE SCALE GENOMIC DNA]</scope>
    <source>
        <strain evidence="3">cv. Da-Ae</strain>
        <tissue evidence="2">Seedling</tissue>
    </source>
</reference>
<keyword evidence="1" id="KW-0472">Membrane</keyword>
<evidence type="ECO:0000313" key="3">
    <source>
        <dbReference type="Proteomes" id="UP000824890"/>
    </source>
</evidence>
<keyword evidence="3" id="KW-1185">Reference proteome</keyword>
<evidence type="ECO:0008006" key="4">
    <source>
        <dbReference type="Google" id="ProtNLM"/>
    </source>
</evidence>
<protein>
    <recommendedName>
        <fullName evidence="4">Protein kinase domain-containing protein</fullName>
    </recommendedName>
</protein>
<sequence length="386" mass="44347">MLFLHSWEACNHAKGDILVLWHKVSLLKTVSSDMKVGSSMAPSTHSNSKAMFRLADQKRFIFFTHDSGLKKIVSPILSDRFRMHSFTDFEANCDLRGDLHGEFSPDPINLLLLANSHYNSVSVVDVVGHLRLVDGHPLHPRPVLCITDAMCGFDRILQISEGGFGSVYKAIINDPTATGGDSHYVPLDVADIAQRTQRVFLLWKQRLEIMLRAAQGLAYLLELQALVWLKKGIGDNTHFVTALLLQQVTNSHFPFFMILSREYRKKRLCISGIRRTRHHRNHINVNIFGIVTYMIIAGLRTLKRMKRFFWKGSNYFVFGMIVDFESMKQVFFWLWLAEWLKRNPNIAFVVESLCKIISESNSEDMKSSIGEFTRRVMSAKMIIFYI</sequence>
<comment type="caution">
    <text evidence="2">The sequence shown here is derived from an EMBL/GenBank/DDBJ whole genome shotgun (WGS) entry which is preliminary data.</text>
</comment>
<keyword evidence="1" id="KW-0812">Transmembrane</keyword>
<gene>
    <name evidence="2" type="ORF">HID58_082390</name>
</gene>
<evidence type="ECO:0000313" key="2">
    <source>
        <dbReference type="EMBL" id="KAH0865179.1"/>
    </source>
</evidence>
<dbReference type="EMBL" id="JAGKQM010000018">
    <property type="protein sequence ID" value="KAH0865179.1"/>
    <property type="molecule type" value="Genomic_DNA"/>
</dbReference>
<dbReference type="Proteomes" id="UP000824890">
    <property type="component" value="Unassembled WGS sequence"/>
</dbReference>
<organism evidence="2 3">
    <name type="scientific">Brassica napus</name>
    <name type="common">Rape</name>
    <dbReference type="NCBI Taxonomy" id="3708"/>
    <lineage>
        <taxon>Eukaryota</taxon>
        <taxon>Viridiplantae</taxon>
        <taxon>Streptophyta</taxon>
        <taxon>Embryophyta</taxon>
        <taxon>Tracheophyta</taxon>
        <taxon>Spermatophyta</taxon>
        <taxon>Magnoliopsida</taxon>
        <taxon>eudicotyledons</taxon>
        <taxon>Gunneridae</taxon>
        <taxon>Pentapetalae</taxon>
        <taxon>rosids</taxon>
        <taxon>malvids</taxon>
        <taxon>Brassicales</taxon>
        <taxon>Brassicaceae</taxon>
        <taxon>Brassiceae</taxon>
        <taxon>Brassica</taxon>
    </lineage>
</organism>